<dbReference type="GO" id="GO:0000145">
    <property type="term" value="C:exocyst"/>
    <property type="evidence" value="ECO:0007669"/>
    <property type="project" value="InterPro"/>
</dbReference>
<gene>
    <name evidence="6" type="ORF">KFK09_001720</name>
</gene>
<name>A0A8T3C5X1_DENNO</name>
<sequence length="1081" mass="122286">MDSPSLSRFDYQDADEYQSAEEAIEISPDSESEGYELEMESITGKGINRLCSELLELKKASDEDFLKNIYSNYSAFMRIFEEFEGIESEIMKMKNHVSTQNMLVEELMNSFHSEIILEKLENLKDECVEDLDLDFPTWMETRMQNILETLDILMSERRMEEALVVLEKETQNMQKLLKEKDGLLPIISSFAYAISELQIALAQQFTSLAEHRRVTWPELHNALFGLCRLGESDRAIVLLLNFYHLQLENSVKELKCSAPFPHETYTLELTKVAFSTISQATRSFVMLFGEASPYTLDLMQWTRVELEVIYHSFDMSVKSMSETSFALGLAVETMNISFSFCSLLEQERLSLRADVIKLMKPCITEVLKMHFDQLRKVVSLFASTDNWVLGKFPFSEKFSNKSPLMEINGKLEYLQLTSSGRKFITLMQMVLDDAFPFRAFHLENLILKGLSDLVDEYTLNLEKAMAIRGYIEECDFPLNISNQKLHQQISILVNSFVLVHLLPTIVQNSFNATIFSRDAVLPGQDKLSLQKELDFWKQAIQEVSNRLKSCFCQQFVSGIMSYGNSESMKNLDACSCGYCLPGSSKDPMPSFVFQELFVRLRHLEEQFESILLVEDGMINSLLNGIMMTVIFRLSENWEFLQATKNHKQLLLDVHFLMEIARVGGYLSDNLMVAAFDFIAIIKEELSREEFHLNSEISEEGWASNAAKLAIKTLIEAEIPETKSKYNPPVDIFSKCTEDNCEGTQAGMDGSKVYEEDTGYSSVTVDGEFVSSMEDSTRVKTQIKIIQPLQNPITGAIDLCHDDEWSSSPTIFNSCIEDDQAAAGSNTFSDRLRETNSIDDFIIISEAGSGRNSDLDTTAKIGKPTGMSESESNRVDDVQLLDVIENLEPNRKLEHPDVSVNVSLSALSDVENFAQANGSPSDMLTGAALQTKDMIDCRGVTVACHLVGTEEGILYESCNGADEMSTSVVQHSKENFYAEETDQNDRTEVDQEMTTCEFELMILTSNDKDLSQERISNDECSSVADPIAITMNNPCYLLKSIGGHERPKHAKAVDRFKHSKVTERLKHGNCDGIGKNIRPQWQ</sequence>
<accession>A0A8T3C5X1</accession>
<evidence type="ECO:0000313" key="6">
    <source>
        <dbReference type="EMBL" id="KAI0529173.1"/>
    </source>
</evidence>
<dbReference type="AlphaFoldDB" id="A0A8T3C5X1"/>
<proteinExistence type="inferred from homology"/>
<evidence type="ECO:0000256" key="4">
    <source>
        <dbReference type="SAM" id="MobiDB-lite"/>
    </source>
</evidence>
<dbReference type="Pfam" id="PF16528">
    <property type="entry name" value="Exo84_C"/>
    <property type="match status" value="1"/>
</dbReference>
<organism evidence="6 7">
    <name type="scientific">Dendrobium nobile</name>
    <name type="common">Orchid</name>
    <dbReference type="NCBI Taxonomy" id="94219"/>
    <lineage>
        <taxon>Eukaryota</taxon>
        <taxon>Viridiplantae</taxon>
        <taxon>Streptophyta</taxon>
        <taxon>Embryophyta</taxon>
        <taxon>Tracheophyta</taxon>
        <taxon>Spermatophyta</taxon>
        <taxon>Magnoliopsida</taxon>
        <taxon>Liliopsida</taxon>
        <taxon>Asparagales</taxon>
        <taxon>Orchidaceae</taxon>
        <taxon>Epidendroideae</taxon>
        <taxon>Malaxideae</taxon>
        <taxon>Dendrobiinae</taxon>
        <taxon>Dendrobium</taxon>
    </lineage>
</organism>
<evidence type="ECO:0000259" key="5">
    <source>
        <dbReference type="Pfam" id="PF16528"/>
    </source>
</evidence>
<dbReference type="SUPFAM" id="SSF74788">
    <property type="entry name" value="Cullin repeat-like"/>
    <property type="match status" value="1"/>
</dbReference>
<dbReference type="EMBL" id="JAGYWB010000002">
    <property type="protein sequence ID" value="KAI0529173.1"/>
    <property type="molecule type" value="Genomic_DNA"/>
</dbReference>
<keyword evidence="2" id="KW-0813">Transport</keyword>
<feature type="compositionally biased region" description="Acidic residues" evidence="4">
    <location>
        <begin position="12"/>
        <end position="34"/>
    </location>
</feature>
<dbReference type="SMR" id="A0A8T3C5X1"/>
<evidence type="ECO:0000256" key="1">
    <source>
        <dbReference type="ARBA" id="ARBA00007210"/>
    </source>
</evidence>
<comment type="caution">
    <text evidence="6">The sequence shown here is derived from an EMBL/GenBank/DDBJ whole genome shotgun (WGS) entry which is preliminary data.</text>
</comment>
<evidence type="ECO:0000313" key="7">
    <source>
        <dbReference type="Proteomes" id="UP000829196"/>
    </source>
</evidence>
<evidence type="ECO:0000256" key="2">
    <source>
        <dbReference type="ARBA" id="ARBA00022448"/>
    </source>
</evidence>
<protein>
    <recommendedName>
        <fullName evidence="5">Exocyst component Exo84 C-terminal domain-containing protein</fullName>
    </recommendedName>
</protein>
<dbReference type="PANTHER" id="PTHR21426:SF13">
    <property type="entry name" value="OS08G0566700 PROTEIN"/>
    <property type="match status" value="1"/>
</dbReference>
<keyword evidence="3" id="KW-0268">Exocytosis</keyword>
<dbReference type="GO" id="GO:0008104">
    <property type="term" value="P:intracellular protein localization"/>
    <property type="evidence" value="ECO:0007669"/>
    <property type="project" value="TreeGrafter"/>
</dbReference>
<feature type="region of interest" description="Disordered" evidence="4">
    <location>
        <begin position="1"/>
        <end position="34"/>
    </location>
</feature>
<reference evidence="6" key="1">
    <citation type="journal article" date="2022" name="Front. Genet.">
        <title>Chromosome-Scale Assembly of the Dendrobium nobile Genome Provides Insights Into the Molecular Mechanism of the Biosynthesis of the Medicinal Active Ingredient of Dendrobium.</title>
        <authorList>
            <person name="Xu Q."/>
            <person name="Niu S.-C."/>
            <person name="Li K.-L."/>
            <person name="Zheng P.-J."/>
            <person name="Zhang X.-J."/>
            <person name="Jia Y."/>
            <person name="Liu Y."/>
            <person name="Niu Y.-X."/>
            <person name="Yu L.-H."/>
            <person name="Chen D.-F."/>
            <person name="Zhang G.-Q."/>
        </authorList>
    </citation>
    <scope>NUCLEOTIDE SEQUENCE</scope>
    <source>
        <tissue evidence="6">Leaf</tissue>
    </source>
</reference>
<dbReference type="PANTHER" id="PTHR21426">
    <property type="entry name" value="EXOCYST COMPLEX COMPONENT 8"/>
    <property type="match status" value="1"/>
</dbReference>
<dbReference type="InterPro" id="IPR016159">
    <property type="entry name" value="Cullin_repeat-like_dom_sf"/>
</dbReference>
<dbReference type="OrthoDB" id="642193at2759"/>
<keyword evidence="7" id="KW-1185">Reference proteome</keyword>
<comment type="similarity">
    <text evidence="1">Belongs to the EXO84 family.</text>
</comment>
<dbReference type="GO" id="GO:0006893">
    <property type="term" value="P:Golgi to plasma membrane transport"/>
    <property type="evidence" value="ECO:0007669"/>
    <property type="project" value="TreeGrafter"/>
</dbReference>
<feature type="domain" description="Exocyst component Exo84 C-terminal" evidence="5">
    <location>
        <begin position="143"/>
        <end position="322"/>
    </location>
</feature>
<dbReference type="InterPro" id="IPR033961">
    <property type="entry name" value="Exo84"/>
</dbReference>
<dbReference type="InterPro" id="IPR032403">
    <property type="entry name" value="Exo84_C"/>
</dbReference>
<evidence type="ECO:0000256" key="3">
    <source>
        <dbReference type="ARBA" id="ARBA00022483"/>
    </source>
</evidence>
<dbReference type="GO" id="GO:0006887">
    <property type="term" value="P:exocytosis"/>
    <property type="evidence" value="ECO:0007669"/>
    <property type="project" value="UniProtKB-KW"/>
</dbReference>
<dbReference type="Proteomes" id="UP000829196">
    <property type="component" value="Unassembled WGS sequence"/>
</dbReference>